<dbReference type="EMBL" id="CP012288">
    <property type="protein sequence ID" value="AMV67305.1"/>
    <property type="molecule type" value="Genomic_DNA"/>
</dbReference>
<name>A0A0R2HTY7_9LACO</name>
<evidence type="ECO:0000313" key="9">
    <source>
        <dbReference type="EMBL" id="AMV67305.1"/>
    </source>
</evidence>
<keyword evidence="10" id="KW-1185">Reference proteome</keyword>
<dbReference type="Pfam" id="PF00535">
    <property type="entry name" value="Glycos_transf_2"/>
    <property type="match status" value="1"/>
</dbReference>
<dbReference type="Proteomes" id="UP000076244">
    <property type="component" value="Chromosome"/>
</dbReference>
<dbReference type="InterPro" id="IPR043149">
    <property type="entry name" value="TagF_N"/>
</dbReference>
<comment type="similarity">
    <text evidence="2">Belongs to the CDP-glycerol glycerophosphotransferase family.</text>
</comment>
<keyword evidence="6" id="KW-0472">Membrane</keyword>
<organism evidence="8 11">
    <name type="scientific">Pediococcus damnosus</name>
    <dbReference type="NCBI Taxonomy" id="51663"/>
    <lineage>
        <taxon>Bacteria</taxon>
        <taxon>Bacillati</taxon>
        <taxon>Bacillota</taxon>
        <taxon>Bacilli</taxon>
        <taxon>Lactobacillales</taxon>
        <taxon>Lactobacillaceae</taxon>
        <taxon>Pediococcus</taxon>
    </lineage>
</organism>
<keyword evidence="3" id="KW-1003">Cell membrane</keyword>
<reference evidence="10 11" key="1">
    <citation type="journal article" date="2016" name="PLoS ONE">
        <title>The Identification of Novel Diagnostic Marker Genes for the Detection of Beer Spoiling Pediococcus damnosus Strains Using the BlAst Diagnostic Gene findEr.</title>
        <authorList>
            <person name="Behr J."/>
            <person name="Geissler A.J."/>
            <person name="Schmid J."/>
            <person name="Zehe A."/>
            <person name="Vogel R.F."/>
        </authorList>
    </citation>
    <scope>NUCLEOTIDE SEQUENCE [LARGE SCALE GENOMIC DNA]</scope>
    <source>
        <strain evidence="8 11">TMW 2.1533</strain>
        <strain evidence="9 10">TMW 2.1535</strain>
    </source>
</reference>
<dbReference type="CDD" id="cd00761">
    <property type="entry name" value="Glyco_tranf_GTA_type"/>
    <property type="match status" value="1"/>
</dbReference>
<dbReference type="GO" id="GO:0019350">
    <property type="term" value="P:teichoic acid biosynthetic process"/>
    <property type="evidence" value="ECO:0007669"/>
    <property type="project" value="UniProtKB-KW"/>
</dbReference>
<dbReference type="InterPro" id="IPR001173">
    <property type="entry name" value="Glyco_trans_2-like"/>
</dbReference>
<dbReference type="InterPro" id="IPR007554">
    <property type="entry name" value="Glycerophosphate_synth"/>
</dbReference>
<evidence type="ECO:0000256" key="1">
    <source>
        <dbReference type="ARBA" id="ARBA00004202"/>
    </source>
</evidence>
<dbReference type="PANTHER" id="PTHR37316">
    <property type="entry name" value="TEICHOIC ACID GLYCEROL-PHOSPHATE PRIMASE"/>
    <property type="match status" value="1"/>
</dbReference>
<dbReference type="GO" id="GO:0047355">
    <property type="term" value="F:CDP-glycerol glycerophosphotransferase activity"/>
    <property type="evidence" value="ECO:0007669"/>
    <property type="project" value="UniProtKB-EC"/>
</dbReference>
<evidence type="ECO:0000256" key="2">
    <source>
        <dbReference type="ARBA" id="ARBA00010488"/>
    </source>
</evidence>
<dbReference type="KEGG" id="pdm:ADU72_1376"/>
<dbReference type="Gene3D" id="3.90.550.10">
    <property type="entry name" value="Spore Coat Polysaccharide Biosynthesis Protein SpsA, Chain A"/>
    <property type="match status" value="1"/>
</dbReference>
<gene>
    <name evidence="8" type="ORF">ADU70_1322</name>
    <name evidence="9" type="ORF">ADU72_1376</name>
</gene>
<accession>A0A0R2HTY7</accession>
<dbReference type="Gene3D" id="3.40.50.11820">
    <property type="match status" value="2"/>
</dbReference>
<dbReference type="PANTHER" id="PTHR37316:SF3">
    <property type="entry name" value="TEICHOIC ACID GLYCEROL-PHOSPHATE TRANSFERASE"/>
    <property type="match status" value="1"/>
</dbReference>
<sequence>MSKSIALSVVVACYNVADYLEECLDSLANQTYKLVEIIMIDDCSTDNDKTKNIVDKYGERYENFHAYHNPQNLGLSDTRNRGVKIAKGDYIAFVDGDDIVPKNAYRDLINSVAMTGSQVATGFVRRFDKFRDKPSYLHKKAISDTIQQTDLERNPELVYDSTSWNKLYSLPMVREHNMTFPANMLYEDIPFVMRAFVIASHESSIDILSNVVYRWRWRDGDSKSITQVKNAMKPYGDRLKILNMVRDYFLKAHVSQRILDTFYVKVLMIDIPLFMDDIADADDDFVFDFQRATYIFLRNWGLLKSNLYEQLSVKMQLQYRALLEGNFDELKRYSYSGFKGSIAKRFVRHFWGKRAHTATSGADVKNTIQRVSQPTEDTIQIEGYIHPKSIKLHRIWLTPSNLNEHITANLVNIDTNKKMAISINRVRSISNIHLKKEDAPYSAYKAAFNVQDALTTLGNGTWKIQITLQYHGEKFESFAGQPIHGNQKIASVINSKLRLNLIQRYNRHWDLTFVVQKMLNSNSTRDQSKSQITALTNVIGRDDGILLTFTDCSNIIKPTLQINDENIGQLEKNTDHQIKFLVSGEELEKYRGNMQHLVLIDAETNVPESYAMDYSRQTEIIHGKDYDVFISYNSTDGIWLMQEVPFAELKSANWIKTGTNLAIEMKVNIPASSNEENFGNSGSVELLSSNKKSRYLSIGRVKFVEDGCFNVQIPLVAANNLKVLSGNYRVYLVVAYGETQKRIRVIDLKAVSDQLDTYTNKHFTFDLQCTNNGFLEFHTVQTTFGMDRSKLQRGINYSILYPMMRMLPINKKMVVFESYWGDYFNGSPKAIYDYLRKNHPELKFVWILTNDQIPIEGKAKRVKRLGFKYWYYMARAKYFVENTNFPNQYSKRSGQIEVQTLHGTFMKTMGFDEPHFKNATAGVQRNFAIRNNRWDILTVPSKYMADTATHAFDFKHEIVESGFPRNDALYQHNNSAYIENVKKNLHIPLDKKVVLYAPTFRNNDDSGFDFELDLDKLKEKLGDEYIVLVRLHYFVAHSMSFVDHQGFVWDVSDYPDIADLYLISDVMITDYSSVMFDYGHLKRPMIFFSYDKDWYLNGDNRGVYLDYDQTVPGPVVETTDEIIKWLQNFHDLTANYASKIDWFYDKFCTYGRNGDASKIVSEKMLSLRPETQDSIVHHLFINKVLRMLQLNDFQSDLLNVLSRVLKKKNIIILESFFGTQFSDSPKAIYEYLKRTHPEYKLYWNVNRKNVDYFKTHGIPYVVRFGYKGILKQAQAKYWFTNTRRPFRWAKPRDAKLIQTWHGTPLKTIGTDVQNVTMPGVTQRSYHKQVIRDSARWDYLVAPNEYSYNIMQRAFRKPFTKLISSGYPRNDMLYNYTDSQVSEIKEALEISQDKKVVLYAPTWRDNEYVHVDEYSAKLHLDLDQLLEKLPENTVILIRTHYLIANQLDLSSYGERVLNVSDYEDVTDLYLISNVLITDYSSVMFDFANLKRPILFFAYDLDEYAGDIRGFYIDYQKTVPGPIVKTNEELIPVLKDMLNSPDKYVHTSTYSAFLDKFASWENGNSTQTLVEYVLRDEQYEVSEKRTDLQKITIKDGTQLWSAIPETKQAKFISNYNYKLADSYSTKMQAKLRDPIRKNEVGNTWIEIENKTDFGKNAWIRMEDVESKANILD</sequence>
<evidence type="ECO:0000313" key="8">
    <source>
        <dbReference type="EMBL" id="AMV62810.1"/>
    </source>
</evidence>
<evidence type="ECO:0000313" key="11">
    <source>
        <dbReference type="Proteomes" id="UP000076405"/>
    </source>
</evidence>
<proteinExistence type="inferred from homology"/>
<feature type="domain" description="Glycosyltransferase 2-like" evidence="7">
    <location>
        <begin position="8"/>
        <end position="138"/>
    </location>
</feature>
<dbReference type="InterPro" id="IPR029044">
    <property type="entry name" value="Nucleotide-diphossugar_trans"/>
</dbReference>
<comment type="subcellular location">
    <subcellularLocation>
        <location evidence="1">Cell membrane</location>
        <topology evidence="1">Peripheral membrane protein</topology>
    </subcellularLocation>
</comment>
<dbReference type="EC" id="2.7.8.12" evidence="8"/>
<evidence type="ECO:0000259" key="7">
    <source>
        <dbReference type="Pfam" id="PF00535"/>
    </source>
</evidence>
<dbReference type="Proteomes" id="UP000076405">
    <property type="component" value="Chromosome"/>
</dbReference>
<evidence type="ECO:0000256" key="5">
    <source>
        <dbReference type="ARBA" id="ARBA00022944"/>
    </source>
</evidence>
<evidence type="ECO:0000256" key="4">
    <source>
        <dbReference type="ARBA" id="ARBA00022679"/>
    </source>
</evidence>
<dbReference type="OrthoDB" id="396512at2"/>
<dbReference type="Gene3D" id="3.40.50.12580">
    <property type="match status" value="2"/>
</dbReference>
<dbReference type="Pfam" id="PF04464">
    <property type="entry name" value="Glyphos_transf"/>
    <property type="match status" value="2"/>
</dbReference>
<evidence type="ECO:0000256" key="6">
    <source>
        <dbReference type="ARBA" id="ARBA00023136"/>
    </source>
</evidence>
<dbReference type="EMBL" id="CP012275">
    <property type="protein sequence ID" value="AMV62810.1"/>
    <property type="molecule type" value="Genomic_DNA"/>
</dbReference>
<dbReference type="RefSeq" id="WP_052694476.1">
    <property type="nucleotide sequence ID" value="NZ_BAAAXI010000190.1"/>
</dbReference>
<keyword evidence="4 8" id="KW-0808">Transferase</keyword>
<evidence type="ECO:0000313" key="10">
    <source>
        <dbReference type="Proteomes" id="UP000076244"/>
    </source>
</evidence>
<dbReference type="GO" id="GO:0005886">
    <property type="term" value="C:plasma membrane"/>
    <property type="evidence" value="ECO:0007669"/>
    <property type="project" value="UniProtKB-SubCell"/>
</dbReference>
<dbReference type="SUPFAM" id="SSF53756">
    <property type="entry name" value="UDP-Glycosyltransferase/glycogen phosphorylase"/>
    <property type="match status" value="2"/>
</dbReference>
<dbReference type="SUPFAM" id="SSF53448">
    <property type="entry name" value="Nucleotide-diphospho-sugar transferases"/>
    <property type="match status" value="1"/>
</dbReference>
<evidence type="ECO:0000256" key="3">
    <source>
        <dbReference type="ARBA" id="ARBA00022475"/>
    </source>
</evidence>
<keyword evidence="5" id="KW-0777">Teichoic acid biosynthesis</keyword>
<dbReference type="InterPro" id="IPR043148">
    <property type="entry name" value="TagF_C"/>
</dbReference>
<dbReference type="InterPro" id="IPR051612">
    <property type="entry name" value="Teichoic_Acid_Biosynth"/>
</dbReference>
<protein>
    <submittedName>
        <fullName evidence="8">CDP-glycerol:poly(Glycerophosphate) glycerophosphotransferase</fullName>
        <ecNumber evidence="8">2.7.8.12</ecNumber>
    </submittedName>
</protein>